<organism evidence="2 3">
    <name type="scientific">Mixia osmundae (strain CBS 9802 / IAM 14324 / JCM 22182 / KY 12970)</name>
    <dbReference type="NCBI Taxonomy" id="764103"/>
    <lineage>
        <taxon>Eukaryota</taxon>
        <taxon>Fungi</taxon>
        <taxon>Dikarya</taxon>
        <taxon>Basidiomycota</taxon>
        <taxon>Pucciniomycotina</taxon>
        <taxon>Mixiomycetes</taxon>
        <taxon>Mixiales</taxon>
        <taxon>Mixiaceae</taxon>
        <taxon>Mixia</taxon>
    </lineage>
</organism>
<dbReference type="RefSeq" id="XP_014571191.1">
    <property type="nucleotide sequence ID" value="XM_014715705.1"/>
</dbReference>
<accession>G7DZD2</accession>
<protein>
    <submittedName>
        <fullName evidence="2">Uncharacterized protein</fullName>
    </submittedName>
</protein>
<feature type="region of interest" description="Disordered" evidence="1">
    <location>
        <begin position="249"/>
        <end position="297"/>
    </location>
</feature>
<gene>
    <name evidence="2" type="primary">Mo02600</name>
    <name evidence="2" type="ORF">E5Q_02600</name>
</gene>
<evidence type="ECO:0000313" key="3">
    <source>
        <dbReference type="Proteomes" id="UP000009131"/>
    </source>
</evidence>
<dbReference type="HOGENOM" id="CLU_597265_0_0_1"/>
<keyword evidence="3" id="KW-1185">Reference proteome</keyword>
<sequence length="458" mass="49721">MVTGADGKFIRRVSASETCPNMSQFHLKSCTIFCSPSHLHRHFPWCANIMVFKLVVLAALISASLVAANPSGGDQVGNVLVERAPAGHEDLCAKNPTHPTCRVPHDAAVDQSASVRGDACVVVPFFCHHKISKRSLIHVWWCHHFPDACVHKRAAWIAQEKLCSRCPHCEECKSPPESKTLEEAQLERDLHDCMTWPATCNQKRSPTVPPLCSKGGGGIHGCREESTEARDVEPAVHDDTCPILGGCKGEKHHGKREPNDGSCDPTLPPSKGGCSRHVDRAVQPDDERPPHDDVCNPNIPPSRGGCLRLVDRSESLCEPTGTACTLDDQPASVIGTLVEPHDGMQIKNCKSGALSLDVELDNIPEFADTIAFNLSPFWRGAGKTPIYTDIEWSKWTHLPINTAKRSFKGSLPLPALYSGKNMFSYTLTSSVGKLLPGPKIQNPPTQTGGALTLIARAC</sequence>
<dbReference type="AlphaFoldDB" id="G7DZD2"/>
<proteinExistence type="predicted"/>
<reference evidence="2 3" key="2">
    <citation type="journal article" date="2012" name="Open Biol.">
        <title>Characteristics of nucleosomes and linker DNA regions on the genome of the basidiomycete Mixia osmundae revealed by mono- and dinucleosome mapping.</title>
        <authorList>
            <person name="Nishida H."/>
            <person name="Kondo S."/>
            <person name="Matsumoto T."/>
            <person name="Suzuki Y."/>
            <person name="Yoshikawa H."/>
            <person name="Taylor T.D."/>
            <person name="Sugiyama J."/>
        </authorList>
    </citation>
    <scope>NUCLEOTIDE SEQUENCE [LARGE SCALE GENOMIC DNA]</scope>
    <source>
        <strain evidence="3">CBS 9802 / IAM 14324 / JCM 22182 / KY 12970</strain>
    </source>
</reference>
<dbReference type="EMBL" id="BABT02000068">
    <property type="protein sequence ID" value="GAA95942.1"/>
    <property type="molecule type" value="Genomic_DNA"/>
</dbReference>
<comment type="caution">
    <text evidence="2">The sequence shown here is derived from an EMBL/GenBank/DDBJ whole genome shotgun (WGS) entry which is preliminary data.</text>
</comment>
<reference evidence="2 3" key="1">
    <citation type="journal article" date="2011" name="J. Gen. Appl. Microbiol.">
        <title>Draft genome sequencing of the enigmatic basidiomycete Mixia osmundae.</title>
        <authorList>
            <person name="Nishida H."/>
            <person name="Nagatsuka Y."/>
            <person name="Sugiyama J."/>
        </authorList>
    </citation>
    <scope>NUCLEOTIDE SEQUENCE [LARGE SCALE GENOMIC DNA]</scope>
    <source>
        <strain evidence="3">CBS 9802 / IAM 14324 / JCM 22182 / KY 12970</strain>
    </source>
</reference>
<dbReference type="InParanoid" id="G7DZD2"/>
<feature type="compositionally biased region" description="Basic and acidic residues" evidence="1">
    <location>
        <begin position="276"/>
        <end position="294"/>
    </location>
</feature>
<name>G7DZD2_MIXOS</name>
<dbReference type="Proteomes" id="UP000009131">
    <property type="component" value="Unassembled WGS sequence"/>
</dbReference>
<evidence type="ECO:0000256" key="1">
    <source>
        <dbReference type="SAM" id="MobiDB-lite"/>
    </source>
</evidence>
<evidence type="ECO:0000313" key="2">
    <source>
        <dbReference type="EMBL" id="GAA95942.1"/>
    </source>
</evidence>